<organism evidence="1 2">
    <name type="scientific">Cellulophaga baltica 18</name>
    <dbReference type="NCBI Taxonomy" id="1348584"/>
    <lineage>
        <taxon>Bacteria</taxon>
        <taxon>Pseudomonadati</taxon>
        <taxon>Bacteroidota</taxon>
        <taxon>Flavobacteriia</taxon>
        <taxon>Flavobacteriales</taxon>
        <taxon>Flavobacteriaceae</taxon>
        <taxon>Cellulophaga</taxon>
    </lineage>
</organism>
<dbReference type="RefSeq" id="WP_029445896.1">
    <property type="nucleotide sequence ID" value="NZ_CP009976.1"/>
</dbReference>
<dbReference type="EMBL" id="CP009976">
    <property type="protein sequence ID" value="AIZ42071.1"/>
    <property type="molecule type" value="Genomic_DNA"/>
</dbReference>
<accession>A0AAU8RFA1</accession>
<reference evidence="1 2" key="1">
    <citation type="journal article" date="2014" name="Environ. Microbiol.">
        <title>Contrasting genomic patterns and infection strategies of two co-existing Bacteroidetes podovirus genera.</title>
        <authorList>
            <person name="Holmfeldt K."/>
            <person name="Howard-Varona C."/>
            <person name="Solonenko N."/>
            <person name="Sullivan M.B."/>
        </authorList>
    </citation>
    <scope>NUCLEOTIDE SEQUENCE [LARGE SCALE GENOMIC DNA]</scope>
    <source>
        <strain evidence="1 2">18</strain>
    </source>
</reference>
<gene>
    <name evidence="1" type="ORF">M666_11030</name>
</gene>
<dbReference type="Proteomes" id="UP000030786">
    <property type="component" value="Chromosome"/>
</dbReference>
<dbReference type="KEGG" id="cbat:M666_11030"/>
<evidence type="ECO:0000313" key="2">
    <source>
        <dbReference type="Proteomes" id="UP000030786"/>
    </source>
</evidence>
<name>A0AAU8RFA1_9FLAO</name>
<dbReference type="AlphaFoldDB" id="A0AAU8RFA1"/>
<dbReference type="GeneID" id="78061274"/>
<proteinExistence type="predicted"/>
<evidence type="ECO:0000313" key="1">
    <source>
        <dbReference type="EMBL" id="AIZ42071.1"/>
    </source>
</evidence>
<sequence length="237" mass="27726">MSQIELNYLVFDDDPEAINQYHNKIKISGCLITPIVINPIDFYDADTNEFVVDDFKTEIIQKTKGRNINLIITDWNILDKDNEFPGIKGWDIIEWVIETKEKWKSRTFLIYSSDIKKASDYVLQKIKKEIEEQPDDIIPSLEFIREIIELKIKFCKRDEQRFEEIKTLLKQSNTISNVVLDSLISFDENTIVNTGNSDYDGKRIADILDLNHQDIGGLKFIREFIELSIAHYSNLNE</sequence>
<protein>
    <recommendedName>
        <fullName evidence="3">Response regulatory domain-containing protein</fullName>
    </recommendedName>
</protein>
<evidence type="ECO:0008006" key="3">
    <source>
        <dbReference type="Google" id="ProtNLM"/>
    </source>
</evidence>